<reference evidence="15 16" key="1">
    <citation type="journal article" date="2011" name="J. Bacteriol.">
        <title>Genome sequence of Chthoniobacter flavus Ellin428, an aerobic heterotrophic soil bacterium.</title>
        <authorList>
            <person name="Kant R."/>
            <person name="van Passel M.W."/>
            <person name="Palva A."/>
            <person name="Lucas S."/>
            <person name="Lapidus A."/>
            <person name="Glavina Del Rio T."/>
            <person name="Dalin E."/>
            <person name="Tice H."/>
            <person name="Bruce D."/>
            <person name="Goodwin L."/>
            <person name="Pitluck S."/>
            <person name="Larimer F.W."/>
            <person name="Land M.L."/>
            <person name="Hauser L."/>
            <person name="Sangwan P."/>
            <person name="de Vos W.M."/>
            <person name="Janssen P.H."/>
            <person name="Smidt H."/>
        </authorList>
    </citation>
    <scope>NUCLEOTIDE SEQUENCE [LARGE SCALE GENOMIC DNA]</scope>
    <source>
        <strain evidence="15 16">Ellin428</strain>
    </source>
</reference>
<comment type="catalytic activity">
    <reaction evidence="1">
        <text>ATP-independent breakage of single-stranded DNA, followed by passage and rejoining.</text>
        <dbReference type="EC" id="5.6.2.1"/>
    </reaction>
</comment>
<dbReference type="SMART" id="SM00436">
    <property type="entry name" value="TOP1Bc"/>
    <property type="match status" value="1"/>
</dbReference>
<evidence type="ECO:0000256" key="10">
    <source>
        <dbReference type="ARBA" id="ARBA00031985"/>
    </source>
</evidence>
<dbReference type="InterPro" id="IPR005738">
    <property type="entry name" value="TopoIII"/>
</dbReference>
<dbReference type="GO" id="GO:0003917">
    <property type="term" value="F:DNA topoisomerase type I (single strand cut, ATP-independent) activity"/>
    <property type="evidence" value="ECO:0007669"/>
    <property type="project" value="UniProtKB-EC"/>
</dbReference>
<keyword evidence="5" id="KW-0460">Magnesium</keyword>
<dbReference type="Gene3D" id="1.10.460.10">
    <property type="entry name" value="Topoisomerase I, domain 2"/>
    <property type="match status" value="1"/>
</dbReference>
<dbReference type="InterPro" id="IPR034144">
    <property type="entry name" value="TOPRIM_TopoIII"/>
</dbReference>
<dbReference type="AlphaFoldDB" id="B4D958"/>
<dbReference type="SUPFAM" id="SSF56712">
    <property type="entry name" value="Prokaryotic type I DNA topoisomerase"/>
    <property type="match status" value="1"/>
</dbReference>
<dbReference type="CDD" id="cd03362">
    <property type="entry name" value="TOPRIM_TopoIA_TopoIII"/>
    <property type="match status" value="1"/>
</dbReference>
<organism evidence="15 16">
    <name type="scientific">Chthoniobacter flavus Ellin428</name>
    <dbReference type="NCBI Taxonomy" id="497964"/>
    <lineage>
        <taxon>Bacteria</taxon>
        <taxon>Pseudomonadati</taxon>
        <taxon>Verrucomicrobiota</taxon>
        <taxon>Spartobacteria</taxon>
        <taxon>Chthoniobacterales</taxon>
        <taxon>Chthoniobacteraceae</taxon>
        <taxon>Chthoniobacter</taxon>
    </lineage>
</organism>
<dbReference type="NCBIfam" id="NF005829">
    <property type="entry name" value="PRK07726.1"/>
    <property type="match status" value="1"/>
</dbReference>
<dbReference type="PROSITE" id="PS50880">
    <property type="entry name" value="TOPRIM"/>
    <property type="match status" value="1"/>
</dbReference>
<evidence type="ECO:0000259" key="14">
    <source>
        <dbReference type="PROSITE" id="PS52039"/>
    </source>
</evidence>
<evidence type="ECO:0000256" key="12">
    <source>
        <dbReference type="ARBA" id="ARBA00032877"/>
    </source>
</evidence>
<dbReference type="InterPro" id="IPR023406">
    <property type="entry name" value="Topo_IA_AS"/>
</dbReference>
<sequence>MKTLVIAEKPSVASDLAKALGVKKAGDWFENDSYVISSAVGHLLELAVPEEHEIKRGKWTMEKLPHIPPQFALAPIDKNAGRLAQLRKLIKRKEVTELINACDAGREGELIFRNIVKATGAKQPIKRLWLQSMTPDAIRTAFANLRSDADMQPLADAAVSRSESDWLVGINSTRALTAFNSQGGGFSKTTAGRVQTPTLAILVEREEKIRAFEPRAYWEVFGDFGVKEGSYRGRWFDPAFKKNGDEDGRAERIWDKVKADAIKAKCDGQPGTVEEEKKPTTQAPPLLYDLTTLQREANGRHGFPAKMTLQIAQALYEKHKVLTYPRTDSRYLPEDHVATAKRVMNSFEDRTLAGHAEKALRENWVRPNKRIFNNAKVSDHFAIVPTGTAPKNLSETEQKIFDMVSRRFVAVFYPAAQFEVTTRITTVVGEKFKTDGKIIVDPGWLAVYGRQAEGEGESDKAIVAITPGEQARTEAIEVKENITKPPPRYNEATLLSAMEGAGRLVDDEELREAMSERGLGTPATRAQVIEGLLFEGYLIRQGRELIVTAKGISLITLLRNLHAETLTKPELTGEWEHKLRQMERGQLSRGAFMDQIRGLTTEIVSKVRGGMGQEVRGNFKDIDVACPEVWDRSFQGELQGLRVSQSRV</sequence>
<dbReference type="InParanoid" id="B4D958"/>
<evidence type="ECO:0000256" key="5">
    <source>
        <dbReference type="ARBA" id="ARBA00022842"/>
    </source>
</evidence>
<keyword evidence="7" id="KW-0238">DNA-binding</keyword>
<dbReference type="InterPro" id="IPR006171">
    <property type="entry name" value="TOPRIM_dom"/>
</dbReference>
<proteinExistence type="inferred from homology"/>
<dbReference type="STRING" id="497964.CfE428DRAFT_5448"/>
<dbReference type="PROSITE" id="PS00396">
    <property type="entry name" value="TOPO_IA_1"/>
    <property type="match status" value="1"/>
</dbReference>
<comment type="caution">
    <text evidence="15">The sequence shown here is derived from an EMBL/GenBank/DDBJ whole genome shotgun (WGS) entry which is preliminary data.</text>
</comment>
<evidence type="ECO:0000256" key="1">
    <source>
        <dbReference type="ARBA" id="ARBA00000213"/>
    </source>
</evidence>
<dbReference type="PANTHER" id="PTHR11390:SF21">
    <property type="entry name" value="DNA TOPOISOMERASE 3-ALPHA"/>
    <property type="match status" value="1"/>
</dbReference>
<dbReference type="Pfam" id="PF01751">
    <property type="entry name" value="Toprim"/>
    <property type="match status" value="1"/>
</dbReference>
<dbReference type="GO" id="GO:0006310">
    <property type="term" value="P:DNA recombination"/>
    <property type="evidence" value="ECO:0007669"/>
    <property type="project" value="TreeGrafter"/>
</dbReference>
<dbReference type="Gene3D" id="2.70.20.10">
    <property type="entry name" value="Topoisomerase I, domain 3"/>
    <property type="match status" value="1"/>
</dbReference>
<dbReference type="Gene3D" id="3.40.50.140">
    <property type="match status" value="1"/>
</dbReference>
<name>B4D958_9BACT</name>
<dbReference type="FunCoup" id="B4D958">
    <property type="interactions" value="104"/>
</dbReference>
<keyword evidence="16" id="KW-1185">Reference proteome</keyword>
<evidence type="ECO:0000256" key="7">
    <source>
        <dbReference type="ARBA" id="ARBA00023125"/>
    </source>
</evidence>
<comment type="similarity">
    <text evidence="2">Belongs to the type IA topoisomerase family.</text>
</comment>
<evidence type="ECO:0000256" key="2">
    <source>
        <dbReference type="ARBA" id="ARBA00009446"/>
    </source>
</evidence>
<dbReference type="SMART" id="SM00437">
    <property type="entry name" value="TOP1Ac"/>
    <property type="match status" value="1"/>
</dbReference>
<dbReference type="EC" id="5.6.2.1" evidence="3"/>
<dbReference type="PANTHER" id="PTHR11390">
    <property type="entry name" value="PROKARYOTIC DNA TOPOISOMERASE"/>
    <property type="match status" value="1"/>
</dbReference>
<dbReference type="SMART" id="SM00493">
    <property type="entry name" value="TOPRIM"/>
    <property type="match status" value="1"/>
</dbReference>
<dbReference type="GO" id="GO:0006265">
    <property type="term" value="P:DNA topological change"/>
    <property type="evidence" value="ECO:0007669"/>
    <property type="project" value="InterPro"/>
</dbReference>
<dbReference type="GO" id="GO:0043597">
    <property type="term" value="C:cytoplasmic replication fork"/>
    <property type="evidence" value="ECO:0007669"/>
    <property type="project" value="TreeGrafter"/>
</dbReference>
<dbReference type="NCBIfam" id="TIGR01056">
    <property type="entry name" value="topB"/>
    <property type="match status" value="1"/>
</dbReference>
<dbReference type="InterPro" id="IPR023405">
    <property type="entry name" value="Topo_IA_core_domain"/>
</dbReference>
<evidence type="ECO:0000256" key="4">
    <source>
        <dbReference type="ARBA" id="ARBA00022723"/>
    </source>
</evidence>
<dbReference type="InterPro" id="IPR013497">
    <property type="entry name" value="Topo_IA_cen"/>
</dbReference>
<dbReference type="Pfam" id="PF01131">
    <property type="entry name" value="Topoisom_bac"/>
    <property type="match status" value="1"/>
</dbReference>
<dbReference type="InterPro" id="IPR013824">
    <property type="entry name" value="Topo_IA_cen_sub1"/>
</dbReference>
<evidence type="ECO:0000259" key="13">
    <source>
        <dbReference type="PROSITE" id="PS50880"/>
    </source>
</evidence>
<dbReference type="GO" id="GO:0003677">
    <property type="term" value="F:DNA binding"/>
    <property type="evidence" value="ECO:0007669"/>
    <property type="project" value="UniProtKB-KW"/>
</dbReference>
<keyword evidence="4" id="KW-0479">Metal-binding</keyword>
<accession>B4D958</accession>
<dbReference type="Proteomes" id="UP000005824">
    <property type="component" value="Unassembled WGS sequence"/>
</dbReference>
<dbReference type="GO" id="GO:0046872">
    <property type="term" value="F:metal ion binding"/>
    <property type="evidence" value="ECO:0007669"/>
    <property type="project" value="UniProtKB-KW"/>
</dbReference>
<keyword evidence="8 15" id="KW-0413">Isomerase</keyword>
<dbReference type="CDD" id="cd00186">
    <property type="entry name" value="TOP1Ac"/>
    <property type="match status" value="1"/>
</dbReference>
<evidence type="ECO:0000313" key="16">
    <source>
        <dbReference type="Proteomes" id="UP000005824"/>
    </source>
</evidence>
<dbReference type="PROSITE" id="PS52039">
    <property type="entry name" value="TOPO_IA_2"/>
    <property type="match status" value="1"/>
</dbReference>
<dbReference type="EMBL" id="ABVL01000024">
    <property type="protein sequence ID" value="EDY17103.1"/>
    <property type="molecule type" value="Genomic_DNA"/>
</dbReference>
<evidence type="ECO:0000256" key="6">
    <source>
        <dbReference type="ARBA" id="ARBA00023029"/>
    </source>
</evidence>
<keyword evidence="6" id="KW-0799">Topoisomerase</keyword>
<dbReference type="Gene3D" id="1.10.290.10">
    <property type="entry name" value="Topoisomerase I, domain 4"/>
    <property type="match status" value="1"/>
</dbReference>
<dbReference type="InterPro" id="IPR003602">
    <property type="entry name" value="Topo_IA_DNA-bd_dom"/>
</dbReference>
<dbReference type="InterPro" id="IPR003601">
    <property type="entry name" value="Topo_IA_2"/>
</dbReference>
<feature type="domain" description="Topo IA-type catalytic" evidence="14">
    <location>
        <begin position="151"/>
        <end position="604"/>
    </location>
</feature>
<evidence type="ECO:0000313" key="15">
    <source>
        <dbReference type="EMBL" id="EDY17103.1"/>
    </source>
</evidence>
<evidence type="ECO:0000256" key="3">
    <source>
        <dbReference type="ARBA" id="ARBA00012891"/>
    </source>
</evidence>
<dbReference type="InterPro" id="IPR013826">
    <property type="entry name" value="Topo_IA_cen_sub3"/>
</dbReference>
<dbReference type="PRINTS" id="PR00417">
    <property type="entry name" value="PRTPISMRASEI"/>
</dbReference>
<feature type="domain" description="Toprim" evidence="13">
    <location>
        <begin position="2"/>
        <end position="134"/>
    </location>
</feature>
<dbReference type="InterPro" id="IPR013825">
    <property type="entry name" value="Topo_IA_cen_sub2"/>
</dbReference>
<evidence type="ECO:0000256" key="9">
    <source>
        <dbReference type="ARBA" id="ARBA00030003"/>
    </source>
</evidence>
<gene>
    <name evidence="15" type="ORF">CfE428DRAFT_5448</name>
</gene>
<evidence type="ECO:0000256" key="11">
    <source>
        <dbReference type="ARBA" id="ARBA00032235"/>
    </source>
</evidence>
<dbReference type="RefSeq" id="WP_006982769.1">
    <property type="nucleotide sequence ID" value="NZ_ABVL01000024.1"/>
</dbReference>
<dbReference type="InterPro" id="IPR000380">
    <property type="entry name" value="Topo_IA"/>
</dbReference>
<dbReference type="GO" id="GO:0006281">
    <property type="term" value="P:DNA repair"/>
    <property type="evidence" value="ECO:0007669"/>
    <property type="project" value="TreeGrafter"/>
</dbReference>
<evidence type="ECO:0000256" key="8">
    <source>
        <dbReference type="ARBA" id="ARBA00023235"/>
    </source>
</evidence>
<protein>
    <recommendedName>
        <fullName evidence="3">DNA topoisomerase</fullName>
        <ecNumber evidence="3">5.6.2.1</ecNumber>
    </recommendedName>
    <alternativeName>
        <fullName evidence="12">Omega-protein</fullName>
    </alternativeName>
    <alternativeName>
        <fullName evidence="11">Relaxing enzyme</fullName>
    </alternativeName>
    <alternativeName>
        <fullName evidence="9">Swivelase</fullName>
    </alternativeName>
    <alternativeName>
        <fullName evidence="10">Untwisting enzyme</fullName>
    </alternativeName>
</protein>
<dbReference type="eggNOG" id="COG0550">
    <property type="taxonomic scope" value="Bacteria"/>
</dbReference>